<dbReference type="Gene3D" id="3.40.50.410">
    <property type="entry name" value="von Willebrand factor, type A domain"/>
    <property type="match status" value="1"/>
</dbReference>
<evidence type="ECO:0000313" key="9">
    <source>
        <dbReference type="RefSeq" id="XP_072613387.1"/>
    </source>
</evidence>
<evidence type="ECO:0000256" key="6">
    <source>
        <dbReference type="SAM" id="MobiDB-lite"/>
    </source>
</evidence>
<dbReference type="GeneID" id="112925305"/>
<dbReference type="InterPro" id="IPR036465">
    <property type="entry name" value="vWFA_dom_sf"/>
</dbReference>
<dbReference type="SUPFAM" id="SSF53300">
    <property type="entry name" value="vWA-like"/>
    <property type="match status" value="1"/>
</dbReference>
<feature type="region of interest" description="Disordered" evidence="6">
    <location>
        <begin position="1"/>
        <end position="122"/>
    </location>
</feature>
<name>A0ABM5AF24_VULVU</name>
<proteinExistence type="predicted"/>
<feature type="compositionally biased region" description="Basic and acidic residues" evidence="6">
    <location>
        <begin position="75"/>
        <end position="85"/>
    </location>
</feature>
<feature type="compositionally biased region" description="Basic residues" evidence="6">
    <location>
        <begin position="21"/>
        <end position="30"/>
    </location>
</feature>
<feature type="region of interest" description="Disordered" evidence="6">
    <location>
        <begin position="146"/>
        <end position="280"/>
    </location>
</feature>
<protein>
    <recommendedName>
        <fullName evidence="7">VWFA domain-containing protein</fullName>
    </recommendedName>
</protein>
<evidence type="ECO:0000259" key="7">
    <source>
        <dbReference type="Pfam" id="PF00092"/>
    </source>
</evidence>
<keyword evidence="3" id="KW-0732">Signal</keyword>
<keyword evidence="2" id="KW-0812">Transmembrane</keyword>
<evidence type="ECO:0000256" key="5">
    <source>
        <dbReference type="ARBA" id="ARBA00023136"/>
    </source>
</evidence>
<gene>
    <name evidence="9" type="primary">LOC112925305</name>
</gene>
<dbReference type="PANTHER" id="PTHR16059">
    <property type="entry name" value="ANTHRAX TOXIN RECEPTOR"/>
    <property type="match status" value="1"/>
</dbReference>
<keyword evidence="4" id="KW-1133">Transmembrane helix</keyword>
<dbReference type="InterPro" id="IPR002035">
    <property type="entry name" value="VWF_A"/>
</dbReference>
<sequence>MHKQSAPVFPPERAAAAHAVHATRRARTRPHCPAGDGGRARAARTLGPSRKSPPGRHSKVIKEFLGRGARGGVKGGERRTGRDGKVSPTAEGTKGGGRRQGSEHGRSGATAGGRHRAPTGRVRGLARLAPLMRLARLARLAPLARPGRTASPALSRGAGCCSRAGRPTLRPRGATRPPPPPLGAGPAGRGGREGSGGRPALGSAPRPPRPGAEPRPAGLTGASRGGRPAQRRAPTEGCAGASEPRGPPPLPPHRPRDAATGRRGAARRTPPLRPARSETAKDSWKDIYTFVEKMVKKYPNPKLRVSFITYSTEGRALVKLTSDKNKIRDGLAELQNIVPTGATHMQEGFIKVNEQIEEVNSGGPSTSNLIITVTTAPIPSTSLPMINFEVNKAVRMKSTLYFVAYKDYKKEELVGNSCTKVTSETTYFVCLKEDYRVRYRIPSSYQSRKDEILCRYKLKDNSVYGRSRVITAWTMARPMKAISRSLRFSVMIRYKM</sequence>
<dbReference type="Pfam" id="PF00092">
    <property type="entry name" value="VWA"/>
    <property type="match status" value="1"/>
</dbReference>
<dbReference type="PANTHER" id="PTHR16059:SF16">
    <property type="entry name" value="ANTHRAX TOXIN RECEPTOR-LIKE"/>
    <property type="match status" value="1"/>
</dbReference>
<dbReference type="Proteomes" id="UP001652641">
    <property type="component" value="Chromosome 4"/>
</dbReference>
<feature type="domain" description="VWFA" evidence="7">
    <location>
        <begin position="281"/>
        <end position="421"/>
    </location>
</feature>
<keyword evidence="8" id="KW-1185">Reference proteome</keyword>
<feature type="compositionally biased region" description="Low complexity" evidence="6">
    <location>
        <begin position="165"/>
        <end position="175"/>
    </location>
</feature>
<evidence type="ECO:0000256" key="4">
    <source>
        <dbReference type="ARBA" id="ARBA00022989"/>
    </source>
</evidence>
<evidence type="ECO:0000256" key="3">
    <source>
        <dbReference type="ARBA" id="ARBA00022729"/>
    </source>
</evidence>
<dbReference type="RefSeq" id="XP_072613387.1">
    <property type="nucleotide sequence ID" value="XM_072757286.1"/>
</dbReference>
<comment type="subcellular location">
    <subcellularLocation>
        <location evidence="1">Membrane</location>
        <topology evidence="1">Single-pass membrane protein</topology>
    </subcellularLocation>
</comment>
<evidence type="ECO:0000256" key="2">
    <source>
        <dbReference type="ARBA" id="ARBA00022692"/>
    </source>
</evidence>
<evidence type="ECO:0000256" key="1">
    <source>
        <dbReference type="ARBA" id="ARBA00004167"/>
    </source>
</evidence>
<evidence type="ECO:0000313" key="8">
    <source>
        <dbReference type="Proteomes" id="UP001652641"/>
    </source>
</evidence>
<organism evidence="8 9">
    <name type="scientific">Vulpes vulpes</name>
    <name type="common">Red fox</name>
    <dbReference type="NCBI Taxonomy" id="9627"/>
    <lineage>
        <taxon>Eukaryota</taxon>
        <taxon>Metazoa</taxon>
        <taxon>Chordata</taxon>
        <taxon>Craniata</taxon>
        <taxon>Vertebrata</taxon>
        <taxon>Euteleostomi</taxon>
        <taxon>Mammalia</taxon>
        <taxon>Eutheria</taxon>
        <taxon>Laurasiatheria</taxon>
        <taxon>Carnivora</taxon>
        <taxon>Caniformia</taxon>
        <taxon>Canidae</taxon>
        <taxon>Vulpes</taxon>
    </lineage>
</organism>
<keyword evidence="5" id="KW-0472">Membrane</keyword>
<reference evidence="9" key="1">
    <citation type="submission" date="2025-08" db="UniProtKB">
        <authorList>
            <consortium name="RefSeq"/>
        </authorList>
    </citation>
    <scope>IDENTIFICATION</scope>
    <source>
        <tissue evidence="9">Cell line</tissue>
    </source>
</reference>
<feature type="compositionally biased region" description="Gly residues" evidence="6">
    <location>
        <begin position="185"/>
        <end position="199"/>
    </location>
</feature>
<accession>A0ABM5AF24</accession>